<evidence type="ECO:0000313" key="2">
    <source>
        <dbReference type="Proteomes" id="UP000437748"/>
    </source>
</evidence>
<comment type="caution">
    <text evidence="1">The sequence shown here is derived from an EMBL/GenBank/DDBJ whole genome shotgun (WGS) entry which is preliminary data.</text>
</comment>
<accession>A0A6N6VQ64</accession>
<keyword evidence="1" id="KW-0808">Transferase</keyword>
<protein>
    <submittedName>
        <fullName evidence="1">Methyltransferase domain-containing protein</fullName>
    </submittedName>
</protein>
<reference evidence="1 2" key="1">
    <citation type="submission" date="2019-10" db="EMBL/GenBank/DDBJ databases">
        <title>New species of Slilvanegrellaceae.</title>
        <authorList>
            <person name="Pitt A."/>
            <person name="Hahn M.W."/>
        </authorList>
    </citation>
    <scope>NUCLEOTIDE SEQUENCE [LARGE SCALE GENOMIC DNA]</scope>
    <source>
        <strain evidence="1 2">SP-Ram-0.45-NSY-1</strain>
    </source>
</reference>
<organism evidence="1 2">
    <name type="scientific">Silvanigrella paludirubra</name>
    <dbReference type="NCBI Taxonomy" id="2499159"/>
    <lineage>
        <taxon>Bacteria</taxon>
        <taxon>Pseudomonadati</taxon>
        <taxon>Bdellovibrionota</taxon>
        <taxon>Oligoflexia</taxon>
        <taxon>Silvanigrellales</taxon>
        <taxon>Silvanigrellaceae</taxon>
        <taxon>Silvanigrella</taxon>
    </lineage>
</organism>
<dbReference type="AlphaFoldDB" id="A0A6N6VQ64"/>
<dbReference type="EMBL" id="WFLM01000005">
    <property type="protein sequence ID" value="KAB8036827.1"/>
    <property type="molecule type" value="Genomic_DNA"/>
</dbReference>
<dbReference type="RefSeq" id="WP_153421242.1">
    <property type="nucleotide sequence ID" value="NZ_WFLM01000005.1"/>
</dbReference>
<proteinExistence type="predicted"/>
<keyword evidence="2" id="KW-1185">Reference proteome</keyword>
<gene>
    <name evidence="1" type="ORF">GCL60_13360</name>
</gene>
<dbReference type="Proteomes" id="UP000437748">
    <property type="component" value="Unassembled WGS sequence"/>
</dbReference>
<sequence>MDKILFNEENIRPAEIFNKYLELAKEDISSFFHEKEKYIEVDCPACLSTRKEISFIKHSFEYKTCLDCLSLYLSPRPSEDMINTFYKNGSSVKYWSTHFFKNTAEARREYLIRPKANEIIENVKKFLSSSNNLSFCDIGSGYGILLEELGRHNIFNNILGIEPSPALANDCRKKGFKILEKTMENIDYDEISIDYATSFEVIEHLYNPFLFLTSAKKIIKKGGIIQFTTLTCSGFDLQTLWENSNSIYPPHHINLLSFKGLKVLIERAGLKVLDFKTPGKLDLDIVRNAYIKNPSLISDRFTNMLCNSEINVRNNFQKFLQENLLSSHVSFIVTPA</sequence>
<keyword evidence="1" id="KW-0489">Methyltransferase</keyword>
<dbReference type="SUPFAM" id="SSF53335">
    <property type="entry name" value="S-adenosyl-L-methionine-dependent methyltransferases"/>
    <property type="match status" value="1"/>
</dbReference>
<name>A0A6N6VQ64_9BACT</name>
<evidence type="ECO:0000313" key="1">
    <source>
        <dbReference type="EMBL" id="KAB8036827.1"/>
    </source>
</evidence>
<dbReference type="GO" id="GO:0008168">
    <property type="term" value="F:methyltransferase activity"/>
    <property type="evidence" value="ECO:0007669"/>
    <property type="project" value="UniProtKB-KW"/>
</dbReference>
<dbReference type="Pfam" id="PF13489">
    <property type="entry name" value="Methyltransf_23"/>
    <property type="match status" value="1"/>
</dbReference>
<dbReference type="GO" id="GO:0032259">
    <property type="term" value="P:methylation"/>
    <property type="evidence" value="ECO:0007669"/>
    <property type="project" value="UniProtKB-KW"/>
</dbReference>
<dbReference type="OrthoDB" id="9815644at2"/>
<dbReference type="Gene3D" id="3.40.50.150">
    <property type="entry name" value="Vaccinia Virus protein VP39"/>
    <property type="match status" value="1"/>
</dbReference>
<dbReference type="PANTHER" id="PTHR43861">
    <property type="entry name" value="TRANS-ACONITATE 2-METHYLTRANSFERASE-RELATED"/>
    <property type="match status" value="1"/>
</dbReference>
<dbReference type="InterPro" id="IPR029063">
    <property type="entry name" value="SAM-dependent_MTases_sf"/>
</dbReference>